<dbReference type="PROSITE" id="PS50887">
    <property type="entry name" value="GGDEF"/>
    <property type="match status" value="1"/>
</dbReference>
<dbReference type="PANTHER" id="PTHR45138">
    <property type="entry name" value="REGULATORY COMPONENTS OF SENSORY TRANSDUCTION SYSTEM"/>
    <property type="match status" value="1"/>
</dbReference>
<dbReference type="SUPFAM" id="SSF55073">
    <property type="entry name" value="Nucleotide cyclase"/>
    <property type="match status" value="1"/>
</dbReference>
<dbReference type="EMBL" id="RWHX01000002">
    <property type="protein sequence ID" value="RSK86309.1"/>
    <property type="molecule type" value="Genomic_DNA"/>
</dbReference>
<gene>
    <name evidence="4" type="ORF">EJE83_01570</name>
</gene>
<reference evidence="4 5" key="1">
    <citation type="submission" date="2018-12" db="EMBL/GenBank/DDBJ databases">
        <title>Whole genome sequence of a Pandoraea apista isolate from a patient with cystic fibrosis.</title>
        <authorList>
            <person name="Kenna D.T."/>
            <person name="Turton J.F."/>
        </authorList>
    </citation>
    <scope>NUCLEOTIDE SEQUENCE [LARGE SCALE GENOMIC DNA]</scope>
    <source>
        <strain evidence="4 5">Pa13324</strain>
    </source>
</reference>
<evidence type="ECO:0000256" key="1">
    <source>
        <dbReference type="ARBA" id="ARBA00012528"/>
    </source>
</evidence>
<keyword evidence="2" id="KW-0472">Membrane</keyword>
<protein>
    <recommendedName>
        <fullName evidence="1">diguanylate cyclase</fullName>
        <ecNumber evidence="1">2.7.7.65</ecNumber>
    </recommendedName>
</protein>
<feature type="domain" description="GGDEF" evidence="3">
    <location>
        <begin position="366"/>
        <end position="500"/>
    </location>
</feature>
<dbReference type="Pfam" id="PF00990">
    <property type="entry name" value="GGDEF"/>
    <property type="match status" value="1"/>
</dbReference>
<dbReference type="Proteomes" id="UP000270216">
    <property type="component" value="Unassembled WGS sequence"/>
</dbReference>
<feature type="transmembrane region" description="Helical" evidence="2">
    <location>
        <begin position="21"/>
        <end position="42"/>
    </location>
</feature>
<proteinExistence type="predicted"/>
<sequence>MYSKYKRRLLALISRMLTPGGVVLSGMALWAGVVALCGWVAWQSYADAVQLATQSSRNLLLVIERDVVRTITSYDLSLQAVIQGAKDADTMSLPPRLRDRILFDNSATAQYFGSIVLLDANGRVLADSAHMGATPTADFSDRAAYLKHKANPSLELWISPPHASRRANAATDITISRKISAPDGAFGGVVIGTINVDYFRSLLDGIDLRHSGTAAIMMTDGSLLTRVPFSRTLVGQNLSAGSVFKVLSSVPSGSVWGAASIDGIKRLHTFGRVDHLPIIIDVAPSEHDILSDWEQRAVSILVLMLVFSLVVLPATFLFSRELRLRRNSIIELRREAHIDPLTGLDNRRTFDRCLQKACAVAMRTGAPLALLFLDFDKFKAYNDTYGHQAGDAVLVRSTAAARAVLNRSTDHFARFGGEEFVAILEGTNEAQALTVAHKVRAAIERVGTPHAGNRTGVVTVSIGVAIGQGRCQPDKLIRMADEALYDAKAEGQNCVRVYRPARRATAPHVSG</sequence>
<feature type="transmembrane region" description="Helical" evidence="2">
    <location>
        <begin position="297"/>
        <end position="318"/>
    </location>
</feature>
<dbReference type="Gene3D" id="3.30.450.20">
    <property type="entry name" value="PAS domain"/>
    <property type="match status" value="2"/>
</dbReference>
<evidence type="ECO:0000313" key="4">
    <source>
        <dbReference type="EMBL" id="RSK86309.1"/>
    </source>
</evidence>
<dbReference type="Pfam" id="PF22588">
    <property type="entry name" value="dCache_1_like"/>
    <property type="match status" value="1"/>
</dbReference>
<evidence type="ECO:0000259" key="3">
    <source>
        <dbReference type="PROSITE" id="PS50887"/>
    </source>
</evidence>
<name>A0ABX9ZVC1_9BURK</name>
<keyword evidence="5" id="KW-1185">Reference proteome</keyword>
<dbReference type="InterPro" id="IPR043128">
    <property type="entry name" value="Rev_trsase/Diguanyl_cyclase"/>
</dbReference>
<dbReference type="InterPro" id="IPR050469">
    <property type="entry name" value="Diguanylate_Cyclase"/>
</dbReference>
<dbReference type="NCBIfam" id="TIGR00254">
    <property type="entry name" value="GGDEF"/>
    <property type="match status" value="1"/>
</dbReference>
<evidence type="ECO:0000256" key="2">
    <source>
        <dbReference type="SAM" id="Phobius"/>
    </source>
</evidence>
<organism evidence="4 5">
    <name type="scientific">Pandoraea apista</name>
    <dbReference type="NCBI Taxonomy" id="93218"/>
    <lineage>
        <taxon>Bacteria</taxon>
        <taxon>Pseudomonadati</taxon>
        <taxon>Pseudomonadota</taxon>
        <taxon>Betaproteobacteria</taxon>
        <taxon>Burkholderiales</taxon>
        <taxon>Burkholderiaceae</taxon>
        <taxon>Pandoraea</taxon>
    </lineage>
</organism>
<keyword evidence="2" id="KW-1133">Transmembrane helix</keyword>
<dbReference type="CDD" id="cd01949">
    <property type="entry name" value="GGDEF"/>
    <property type="match status" value="1"/>
</dbReference>
<dbReference type="InterPro" id="IPR000160">
    <property type="entry name" value="GGDEF_dom"/>
</dbReference>
<dbReference type="CDD" id="cd12914">
    <property type="entry name" value="PDC1_DGC_like"/>
    <property type="match status" value="1"/>
</dbReference>
<evidence type="ECO:0000313" key="5">
    <source>
        <dbReference type="Proteomes" id="UP000270216"/>
    </source>
</evidence>
<comment type="caution">
    <text evidence="4">The sequence shown here is derived from an EMBL/GenBank/DDBJ whole genome shotgun (WGS) entry which is preliminary data.</text>
</comment>
<dbReference type="EC" id="2.7.7.65" evidence="1"/>
<accession>A0ABX9ZVC1</accession>
<keyword evidence="2" id="KW-0812">Transmembrane</keyword>
<dbReference type="InterPro" id="IPR054327">
    <property type="entry name" value="His-kinase-like_sensor"/>
</dbReference>
<dbReference type="Gene3D" id="3.30.70.270">
    <property type="match status" value="1"/>
</dbReference>
<dbReference type="PANTHER" id="PTHR45138:SF24">
    <property type="entry name" value="DIGUANYLATE CYCLASE DGCC-RELATED"/>
    <property type="match status" value="1"/>
</dbReference>
<dbReference type="InterPro" id="IPR029787">
    <property type="entry name" value="Nucleotide_cyclase"/>
</dbReference>
<dbReference type="SMART" id="SM00267">
    <property type="entry name" value="GGDEF"/>
    <property type="match status" value="1"/>
</dbReference>
<dbReference type="CDD" id="cd12915">
    <property type="entry name" value="PDC2_DGC_like"/>
    <property type="match status" value="1"/>
</dbReference>